<gene>
    <name evidence="2" type="ORF">SNAT2548_LOCUS2991</name>
</gene>
<proteinExistence type="predicted"/>
<dbReference type="Proteomes" id="UP000604046">
    <property type="component" value="Unassembled WGS sequence"/>
</dbReference>
<dbReference type="AlphaFoldDB" id="A0A812IA21"/>
<evidence type="ECO:0000313" key="2">
    <source>
        <dbReference type="EMBL" id="CAE7023110.1"/>
    </source>
</evidence>
<reference evidence="2" key="1">
    <citation type="submission" date="2021-02" db="EMBL/GenBank/DDBJ databases">
        <authorList>
            <person name="Dougan E. K."/>
            <person name="Rhodes N."/>
            <person name="Thang M."/>
            <person name="Chan C."/>
        </authorList>
    </citation>
    <scope>NUCLEOTIDE SEQUENCE</scope>
</reference>
<accession>A0A812IA21</accession>
<keyword evidence="1" id="KW-0732">Signal</keyword>
<name>A0A812IA21_9DINO</name>
<feature type="chain" id="PRO_5033010272" description="Phosphatidylglycerol/phosphatidylinositol transfer protein" evidence="1">
    <location>
        <begin position="21"/>
        <end position="158"/>
    </location>
</feature>
<evidence type="ECO:0000313" key="3">
    <source>
        <dbReference type="Proteomes" id="UP000604046"/>
    </source>
</evidence>
<evidence type="ECO:0008006" key="4">
    <source>
        <dbReference type="Google" id="ProtNLM"/>
    </source>
</evidence>
<comment type="caution">
    <text evidence="2">The sequence shown here is derived from an EMBL/GenBank/DDBJ whole genome shotgun (WGS) entry which is preliminary data.</text>
</comment>
<feature type="signal peptide" evidence="1">
    <location>
        <begin position="1"/>
        <end position="20"/>
    </location>
</feature>
<dbReference type="EMBL" id="CAJNDS010000180">
    <property type="protein sequence ID" value="CAE7023110.1"/>
    <property type="molecule type" value="Genomic_DNA"/>
</dbReference>
<protein>
    <recommendedName>
        <fullName evidence="4">Phosphatidylglycerol/phosphatidylinositol transfer protein</fullName>
    </recommendedName>
</protein>
<evidence type="ECO:0000256" key="1">
    <source>
        <dbReference type="SAM" id="SignalP"/>
    </source>
</evidence>
<dbReference type="OrthoDB" id="406926at2759"/>
<keyword evidence="3" id="KW-1185">Reference proteome</keyword>
<sequence>MRGALRFALWAYAWQGGASALSWQDCGLLADERGLELLEYHHEPDPIVLGQPYSITRRFRSLLDRPIRNLTEKFQAYNRSGEAWSPTFAAGPFSRCGDQQFQTKCPLEPKAEFSFHERHPTTHAQLGEHRAVEHYFADGAFVGCAVVVYRYVPGIVLA</sequence>
<organism evidence="2 3">
    <name type="scientific">Symbiodinium natans</name>
    <dbReference type="NCBI Taxonomy" id="878477"/>
    <lineage>
        <taxon>Eukaryota</taxon>
        <taxon>Sar</taxon>
        <taxon>Alveolata</taxon>
        <taxon>Dinophyceae</taxon>
        <taxon>Suessiales</taxon>
        <taxon>Symbiodiniaceae</taxon>
        <taxon>Symbiodinium</taxon>
    </lineage>
</organism>